<feature type="compositionally biased region" description="Basic and acidic residues" evidence="1">
    <location>
        <begin position="115"/>
        <end position="138"/>
    </location>
</feature>
<name>A0AA41Y553_9BACT</name>
<dbReference type="PANTHER" id="PTHR47814:SF1">
    <property type="entry name" value="PEPTIDYL-TRNA HYDROLASE ARFB"/>
    <property type="match status" value="1"/>
</dbReference>
<protein>
    <submittedName>
        <fullName evidence="3">Alternative ribosome rescue aminoacyl-tRNA hydrolase ArfB</fullName>
        <ecNumber evidence="3">3.1.1.29</ecNumber>
    </submittedName>
</protein>
<reference evidence="3" key="1">
    <citation type="submission" date="2022-10" db="EMBL/GenBank/DDBJ databases">
        <title>Gaoshiqiia sediminis gen. nov., sp. nov., isolated from coastal sediment.</title>
        <authorList>
            <person name="Yu W.X."/>
            <person name="Mu D.S."/>
            <person name="Du J.Z."/>
            <person name="Liang Y.Q."/>
        </authorList>
    </citation>
    <scope>NUCLEOTIDE SEQUENCE</scope>
    <source>
        <strain evidence="3">A06</strain>
    </source>
</reference>
<dbReference type="Gene3D" id="3.30.160.20">
    <property type="match status" value="1"/>
</dbReference>
<evidence type="ECO:0000259" key="2">
    <source>
        <dbReference type="Pfam" id="PF00472"/>
    </source>
</evidence>
<dbReference type="NCBIfam" id="NF006718">
    <property type="entry name" value="PRK09256.1"/>
    <property type="match status" value="1"/>
</dbReference>
<keyword evidence="3" id="KW-0378">Hydrolase</keyword>
<evidence type="ECO:0000313" key="4">
    <source>
        <dbReference type="Proteomes" id="UP001163821"/>
    </source>
</evidence>
<dbReference type="EMBL" id="JAPAAF010000019">
    <property type="protein sequence ID" value="MCW0483614.1"/>
    <property type="molecule type" value="Genomic_DNA"/>
</dbReference>
<feature type="region of interest" description="Disordered" evidence="1">
    <location>
        <begin position="104"/>
        <end position="138"/>
    </location>
</feature>
<feature type="domain" description="Prokaryotic-type class I peptide chain release factors" evidence="2">
    <location>
        <begin position="13"/>
        <end position="126"/>
    </location>
</feature>
<dbReference type="SUPFAM" id="SSF110916">
    <property type="entry name" value="Peptidyl-tRNA hydrolase domain-like"/>
    <property type="match status" value="1"/>
</dbReference>
<dbReference type="GO" id="GO:0072344">
    <property type="term" value="P:rescue of stalled ribosome"/>
    <property type="evidence" value="ECO:0007669"/>
    <property type="project" value="TreeGrafter"/>
</dbReference>
<dbReference type="InterPro" id="IPR000352">
    <property type="entry name" value="Pep_chain_release_fac_I"/>
</dbReference>
<organism evidence="3 4">
    <name type="scientific">Gaoshiqia sediminis</name>
    <dbReference type="NCBI Taxonomy" id="2986998"/>
    <lineage>
        <taxon>Bacteria</taxon>
        <taxon>Pseudomonadati</taxon>
        <taxon>Bacteroidota</taxon>
        <taxon>Bacteroidia</taxon>
        <taxon>Marinilabiliales</taxon>
        <taxon>Prolixibacteraceae</taxon>
        <taxon>Gaoshiqia</taxon>
    </lineage>
</organism>
<dbReference type="PANTHER" id="PTHR47814">
    <property type="entry name" value="PEPTIDYL-TRNA HYDROLASE ARFB"/>
    <property type="match status" value="1"/>
</dbReference>
<dbReference type="Pfam" id="PF00472">
    <property type="entry name" value="RF-1"/>
    <property type="match status" value="1"/>
</dbReference>
<dbReference type="GO" id="GO:0003747">
    <property type="term" value="F:translation release factor activity"/>
    <property type="evidence" value="ECO:0007669"/>
    <property type="project" value="InterPro"/>
</dbReference>
<gene>
    <name evidence="3" type="primary">arfB</name>
    <name evidence="3" type="ORF">N2K84_12795</name>
</gene>
<dbReference type="AlphaFoldDB" id="A0AA41Y553"/>
<accession>A0AA41Y553</accession>
<dbReference type="EC" id="3.1.1.29" evidence="3"/>
<dbReference type="GO" id="GO:0043022">
    <property type="term" value="F:ribosome binding"/>
    <property type="evidence" value="ECO:0007669"/>
    <property type="project" value="TreeGrafter"/>
</dbReference>
<keyword evidence="4" id="KW-1185">Reference proteome</keyword>
<proteinExistence type="predicted"/>
<evidence type="ECO:0000313" key="3">
    <source>
        <dbReference type="EMBL" id="MCW0483614.1"/>
    </source>
</evidence>
<dbReference type="GO" id="GO:0004045">
    <property type="term" value="F:peptidyl-tRNA hydrolase activity"/>
    <property type="evidence" value="ECO:0007669"/>
    <property type="project" value="UniProtKB-EC"/>
</dbReference>
<dbReference type="RefSeq" id="WP_282592216.1">
    <property type="nucleotide sequence ID" value="NZ_JAPAAF010000019.1"/>
</dbReference>
<sequence length="138" mass="15861">MEPWLIHIPDLSSEFVFQTSRSSGPGGQNVNKVNSRVELRFDIPNSALLTDGQKEMLLKKLASKLTSEGALLVVSQEDRSQLRNKELATEKFYELLRRALKPLKRRRATRPTRASVERRIQSKKQLGEKKSRRGKIDF</sequence>
<evidence type="ECO:0000256" key="1">
    <source>
        <dbReference type="SAM" id="MobiDB-lite"/>
    </source>
</evidence>
<comment type="caution">
    <text evidence="3">The sequence shown here is derived from an EMBL/GenBank/DDBJ whole genome shotgun (WGS) entry which is preliminary data.</text>
</comment>
<dbReference type="Proteomes" id="UP001163821">
    <property type="component" value="Unassembled WGS sequence"/>
</dbReference>